<dbReference type="EMBL" id="MIGC01002699">
    <property type="protein sequence ID" value="PHJ20569.1"/>
    <property type="molecule type" value="Genomic_DNA"/>
</dbReference>
<proteinExistence type="predicted"/>
<evidence type="ECO:0000313" key="2">
    <source>
        <dbReference type="EMBL" id="PHJ20569.1"/>
    </source>
</evidence>
<dbReference type="VEuPathDB" id="ToxoDB:CSUI_005597"/>
<keyword evidence="3" id="KW-1185">Reference proteome</keyword>
<dbReference type="AlphaFoldDB" id="A0A2C6KUM9"/>
<feature type="compositionally biased region" description="Acidic residues" evidence="1">
    <location>
        <begin position="54"/>
        <end position="65"/>
    </location>
</feature>
<protein>
    <submittedName>
        <fullName evidence="2">Uncharacterized protein</fullName>
    </submittedName>
</protein>
<accession>A0A2C6KUM9</accession>
<evidence type="ECO:0000313" key="3">
    <source>
        <dbReference type="Proteomes" id="UP000221165"/>
    </source>
</evidence>
<gene>
    <name evidence="2" type="ORF">CSUI_005597</name>
</gene>
<dbReference type="RefSeq" id="XP_067922256.1">
    <property type="nucleotide sequence ID" value="XM_068065768.1"/>
</dbReference>
<organism evidence="2 3">
    <name type="scientific">Cystoisospora suis</name>
    <dbReference type="NCBI Taxonomy" id="483139"/>
    <lineage>
        <taxon>Eukaryota</taxon>
        <taxon>Sar</taxon>
        <taxon>Alveolata</taxon>
        <taxon>Apicomplexa</taxon>
        <taxon>Conoidasida</taxon>
        <taxon>Coccidia</taxon>
        <taxon>Eucoccidiorida</taxon>
        <taxon>Eimeriorina</taxon>
        <taxon>Sarcocystidae</taxon>
        <taxon>Cystoisospora</taxon>
    </lineage>
</organism>
<sequence>MRFPSSVSSITTTVSSDGTERGRDSSAGSREGFPAAAEEEEEEACCLSFPLSASDDEDGDTEDDDGKVIELLWSIRSPPSILLWSFPSRGVSFIRLFPSPLSLSPSSSL</sequence>
<reference evidence="2 3" key="1">
    <citation type="journal article" date="2017" name="Int. J. Parasitol.">
        <title>The genome of the protozoan parasite Cystoisospora suis and a reverse vaccinology approach to identify vaccine candidates.</title>
        <authorList>
            <person name="Palmieri N."/>
            <person name="Shrestha A."/>
            <person name="Ruttkowski B."/>
            <person name="Beck T."/>
            <person name="Vogl C."/>
            <person name="Tomley F."/>
            <person name="Blake D.P."/>
            <person name="Joachim A."/>
        </authorList>
    </citation>
    <scope>NUCLEOTIDE SEQUENCE [LARGE SCALE GENOMIC DNA]</scope>
    <source>
        <strain evidence="2 3">Wien I</strain>
    </source>
</reference>
<evidence type="ECO:0000256" key="1">
    <source>
        <dbReference type="SAM" id="MobiDB-lite"/>
    </source>
</evidence>
<dbReference type="Proteomes" id="UP000221165">
    <property type="component" value="Unassembled WGS sequence"/>
</dbReference>
<name>A0A2C6KUM9_9APIC</name>
<feature type="region of interest" description="Disordered" evidence="1">
    <location>
        <begin position="1"/>
        <end position="65"/>
    </location>
</feature>
<dbReference type="GeneID" id="94428979"/>
<feature type="compositionally biased region" description="Low complexity" evidence="1">
    <location>
        <begin position="1"/>
        <end position="16"/>
    </location>
</feature>
<comment type="caution">
    <text evidence="2">The sequence shown here is derived from an EMBL/GenBank/DDBJ whole genome shotgun (WGS) entry which is preliminary data.</text>
</comment>